<evidence type="ECO:0000313" key="1">
    <source>
        <dbReference type="EMBL" id="CAF1183633.1"/>
    </source>
</evidence>
<protein>
    <submittedName>
        <fullName evidence="1">Uncharacterized protein</fullName>
    </submittedName>
</protein>
<dbReference type="Proteomes" id="UP000663852">
    <property type="component" value="Unassembled WGS sequence"/>
</dbReference>
<reference evidence="1" key="1">
    <citation type="submission" date="2021-02" db="EMBL/GenBank/DDBJ databases">
        <authorList>
            <person name="Nowell W R."/>
        </authorList>
    </citation>
    <scope>NUCLEOTIDE SEQUENCE</scope>
</reference>
<accession>A0A814V658</accession>
<dbReference type="AlphaFoldDB" id="A0A814V658"/>
<gene>
    <name evidence="1" type="ORF">EDS130_LOCUS24391</name>
</gene>
<evidence type="ECO:0000313" key="2">
    <source>
        <dbReference type="Proteomes" id="UP000663852"/>
    </source>
</evidence>
<dbReference type="EMBL" id="CAJNOJ010000138">
    <property type="protein sequence ID" value="CAF1183633.1"/>
    <property type="molecule type" value="Genomic_DNA"/>
</dbReference>
<proteinExistence type="predicted"/>
<sequence length="69" mass="8298">MLSTRSSDIIRKDRISNSIRWKYENVTGDRTRKNDLYCTEEEQNSMLQKRTNLMKLVSFEDTSNFEFKV</sequence>
<organism evidence="1 2">
    <name type="scientific">Adineta ricciae</name>
    <name type="common">Rotifer</name>
    <dbReference type="NCBI Taxonomy" id="249248"/>
    <lineage>
        <taxon>Eukaryota</taxon>
        <taxon>Metazoa</taxon>
        <taxon>Spiralia</taxon>
        <taxon>Gnathifera</taxon>
        <taxon>Rotifera</taxon>
        <taxon>Eurotatoria</taxon>
        <taxon>Bdelloidea</taxon>
        <taxon>Adinetida</taxon>
        <taxon>Adinetidae</taxon>
        <taxon>Adineta</taxon>
    </lineage>
</organism>
<comment type="caution">
    <text evidence="1">The sequence shown here is derived from an EMBL/GenBank/DDBJ whole genome shotgun (WGS) entry which is preliminary data.</text>
</comment>
<name>A0A814V658_ADIRI</name>